<comment type="caution">
    <text evidence="1">The sequence shown here is derived from an EMBL/GenBank/DDBJ whole genome shotgun (WGS) entry which is preliminary data.</text>
</comment>
<sequence>MVVPTSTLPANLQHQVDKYEKQFATPTETLNKIVSHFISELDRGNTDGTDPSGIPMNVAWVMDYPDGSETGDYLAIDLGGTNLRVVMVHLLGNHKFTTEQEKYPLPGPIRTTKVKEELFDFIAQSLDDFVKKLNPNGIPEGTVYPLGFTFSYPCTQTSIDMGILQRWTKGFDIPGVEGHDCVPMLMESINKRGTPIKVVALINDTCGTLVASRYTDNMTEMGCIFGTGVNGAYYERVSNIAKLEGKLCDDIPKDSPMLINCEYGSFDNGRKVLPRTIYDVEIDNESPRPGQQAFEKMTSGYYLGELLRKVLVSEYKMGNIFPEYEAGAREIEYLTTPYILDASFLSLCEADNTPDLRETQMLYKAKLGIETTYEERLFTLKVSSFIGTRAARLSICGIAAACKKMNYETCHIAADGSVFLRYTGFPERAAQGLSDVFGWDPSLKMDEHPIQIVKAQDGSGVGAAVIAALADARQKKGLSLGLKAGAHL</sequence>
<accession>A0ACB5TIJ8</accession>
<name>A0ACB5TIJ8_AMBMO</name>
<gene>
    <name evidence="1" type="ORF">Amon02_000841600</name>
</gene>
<dbReference type="Proteomes" id="UP001165064">
    <property type="component" value="Unassembled WGS sequence"/>
</dbReference>
<evidence type="ECO:0000313" key="2">
    <source>
        <dbReference type="Proteomes" id="UP001165064"/>
    </source>
</evidence>
<evidence type="ECO:0000313" key="1">
    <source>
        <dbReference type="EMBL" id="GME88971.1"/>
    </source>
</evidence>
<reference evidence="1" key="1">
    <citation type="submission" date="2023-04" db="EMBL/GenBank/DDBJ databases">
        <title>Ambrosiozyma monospora NBRC 10751.</title>
        <authorList>
            <person name="Ichikawa N."/>
            <person name="Sato H."/>
            <person name="Tonouchi N."/>
        </authorList>
    </citation>
    <scope>NUCLEOTIDE SEQUENCE</scope>
    <source>
        <strain evidence="1">NBRC 10751</strain>
    </source>
</reference>
<organism evidence="1 2">
    <name type="scientific">Ambrosiozyma monospora</name>
    <name type="common">Yeast</name>
    <name type="synonym">Endomycopsis monosporus</name>
    <dbReference type="NCBI Taxonomy" id="43982"/>
    <lineage>
        <taxon>Eukaryota</taxon>
        <taxon>Fungi</taxon>
        <taxon>Dikarya</taxon>
        <taxon>Ascomycota</taxon>
        <taxon>Saccharomycotina</taxon>
        <taxon>Pichiomycetes</taxon>
        <taxon>Pichiales</taxon>
        <taxon>Pichiaceae</taxon>
        <taxon>Ambrosiozyma</taxon>
    </lineage>
</organism>
<dbReference type="EMBL" id="BSXS01007484">
    <property type="protein sequence ID" value="GME88971.1"/>
    <property type="molecule type" value="Genomic_DNA"/>
</dbReference>
<keyword evidence="2" id="KW-1185">Reference proteome</keyword>
<protein>
    <submittedName>
        <fullName evidence="1">Unnamed protein product</fullName>
    </submittedName>
</protein>
<proteinExistence type="predicted"/>